<dbReference type="PANTHER" id="PTHR38601">
    <property type="entry name" value="HYDROGENASE-4 COMPONENT E"/>
    <property type="match status" value="1"/>
</dbReference>
<feature type="transmembrane region" description="Helical" evidence="6">
    <location>
        <begin position="30"/>
        <end position="51"/>
    </location>
</feature>
<sequence length="212" mass="23754">MINTQLLELISASIIISALYIQGQAYFKPIIYAQAIQSALISILTFYLGFALKLIDYIILGSTIIILRSFLITFFLIRGLKAKPGIRENTWGVASELIVNLAFFFLAVFIIYYFVLGNIGITTEAGTTTLIIFSFMLFFQGLFLIVSRRSTIAQIIGFIEEENSIVLFGILIIPIPFLIEVSIFLDVLGLVIITSLLTLEKLEHSKLEELRG</sequence>
<feature type="transmembrane region" description="Helical" evidence="6">
    <location>
        <begin position="57"/>
        <end position="77"/>
    </location>
</feature>
<dbReference type="EMBL" id="AP025226">
    <property type="protein sequence ID" value="BDB97887.1"/>
    <property type="molecule type" value="Genomic_DNA"/>
</dbReference>
<keyword evidence="8" id="KW-1185">Reference proteome</keyword>
<evidence type="ECO:0000256" key="6">
    <source>
        <dbReference type="SAM" id="Phobius"/>
    </source>
</evidence>
<feature type="transmembrane region" description="Helical" evidence="6">
    <location>
        <begin position="97"/>
        <end position="115"/>
    </location>
</feature>
<feature type="transmembrane region" description="Helical" evidence="6">
    <location>
        <begin position="166"/>
        <end position="197"/>
    </location>
</feature>
<evidence type="ECO:0000256" key="3">
    <source>
        <dbReference type="ARBA" id="ARBA00022692"/>
    </source>
</evidence>
<evidence type="ECO:0000256" key="4">
    <source>
        <dbReference type="ARBA" id="ARBA00022989"/>
    </source>
</evidence>
<keyword evidence="3 6" id="KW-0812">Transmembrane</keyword>
<keyword evidence="4 6" id="KW-1133">Transmembrane helix</keyword>
<keyword evidence="5 6" id="KW-0472">Membrane</keyword>
<dbReference type="PANTHER" id="PTHR38601:SF1">
    <property type="entry name" value="HYDROGENASE-4 COMPONENT E"/>
    <property type="match status" value="1"/>
</dbReference>
<dbReference type="KEGG" id="scas:SACC_09040"/>
<dbReference type="AlphaFoldDB" id="A0AAQ4CQ06"/>
<protein>
    <recommendedName>
        <fullName evidence="9">Hydrogenase</fullName>
    </recommendedName>
</protein>
<evidence type="ECO:0000313" key="8">
    <source>
        <dbReference type="Proteomes" id="UP001319921"/>
    </source>
</evidence>
<dbReference type="GO" id="GO:0005886">
    <property type="term" value="C:plasma membrane"/>
    <property type="evidence" value="ECO:0007669"/>
    <property type="project" value="UniProtKB-SubCell"/>
</dbReference>
<name>A0AAQ4CQ06_9CREN</name>
<feature type="transmembrane region" description="Helical" evidence="6">
    <location>
        <begin position="6"/>
        <end position="23"/>
    </location>
</feature>
<comment type="subcellular location">
    <subcellularLocation>
        <location evidence="1">Cell membrane</location>
        <topology evidence="1">Multi-pass membrane protein</topology>
    </subcellularLocation>
</comment>
<dbReference type="Proteomes" id="UP001319921">
    <property type="component" value="Chromosome"/>
</dbReference>
<evidence type="ECO:0000256" key="5">
    <source>
        <dbReference type="ARBA" id="ARBA00023136"/>
    </source>
</evidence>
<keyword evidence="2" id="KW-1003">Cell membrane</keyword>
<dbReference type="GeneID" id="68865648"/>
<evidence type="ECO:0008006" key="9">
    <source>
        <dbReference type="Google" id="ProtNLM"/>
    </source>
</evidence>
<feature type="transmembrane region" description="Helical" evidence="6">
    <location>
        <begin position="127"/>
        <end position="146"/>
    </location>
</feature>
<evidence type="ECO:0000256" key="2">
    <source>
        <dbReference type="ARBA" id="ARBA00022475"/>
    </source>
</evidence>
<evidence type="ECO:0000313" key="7">
    <source>
        <dbReference type="EMBL" id="BDB97887.1"/>
    </source>
</evidence>
<dbReference type="RefSeq" id="WP_229571852.1">
    <property type="nucleotide sequence ID" value="NZ_AP025226.1"/>
</dbReference>
<gene>
    <name evidence="7" type="ORF">SACC_09040</name>
</gene>
<reference evidence="7 8" key="1">
    <citation type="journal article" date="2022" name="Microbiol. Resour. Announc.">
        <title>Complete Genome Sequence of the Hyperthermophilic and Acidophilic Archaeon Saccharolobus caldissimus Strain HS-3T.</title>
        <authorList>
            <person name="Sakai H.D."/>
            <person name="Kurosawa N."/>
        </authorList>
    </citation>
    <scope>NUCLEOTIDE SEQUENCE [LARGE SCALE GENOMIC DNA]</scope>
    <source>
        <strain evidence="7 8">JCM32116</strain>
    </source>
</reference>
<proteinExistence type="predicted"/>
<dbReference type="InterPro" id="IPR038730">
    <property type="entry name" value="HyfE-like"/>
</dbReference>
<evidence type="ECO:0000256" key="1">
    <source>
        <dbReference type="ARBA" id="ARBA00004651"/>
    </source>
</evidence>
<accession>A0AAQ4CQ06</accession>
<organism evidence="7 8">
    <name type="scientific">Saccharolobus caldissimus</name>
    <dbReference type="NCBI Taxonomy" id="1702097"/>
    <lineage>
        <taxon>Archaea</taxon>
        <taxon>Thermoproteota</taxon>
        <taxon>Thermoprotei</taxon>
        <taxon>Sulfolobales</taxon>
        <taxon>Sulfolobaceae</taxon>
        <taxon>Saccharolobus</taxon>
    </lineage>
</organism>